<organism evidence="2 3">
    <name type="scientific">Linum trigynum</name>
    <dbReference type="NCBI Taxonomy" id="586398"/>
    <lineage>
        <taxon>Eukaryota</taxon>
        <taxon>Viridiplantae</taxon>
        <taxon>Streptophyta</taxon>
        <taxon>Embryophyta</taxon>
        <taxon>Tracheophyta</taxon>
        <taxon>Spermatophyta</taxon>
        <taxon>Magnoliopsida</taxon>
        <taxon>eudicotyledons</taxon>
        <taxon>Gunneridae</taxon>
        <taxon>Pentapetalae</taxon>
        <taxon>rosids</taxon>
        <taxon>fabids</taxon>
        <taxon>Malpighiales</taxon>
        <taxon>Linaceae</taxon>
        <taxon>Linum</taxon>
    </lineage>
</organism>
<evidence type="ECO:0000313" key="3">
    <source>
        <dbReference type="Proteomes" id="UP001497516"/>
    </source>
</evidence>
<feature type="compositionally biased region" description="Low complexity" evidence="1">
    <location>
        <begin position="16"/>
        <end position="29"/>
    </location>
</feature>
<proteinExistence type="predicted"/>
<keyword evidence="3" id="KW-1185">Reference proteome</keyword>
<evidence type="ECO:0000256" key="1">
    <source>
        <dbReference type="SAM" id="MobiDB-lite"/>
    </source>
</evidence>
<name>A0AAV2EY89_9ROSI</name>
<gene>
    <name evidence="2" type="ORF">LTRI10_LOCUS31584</name>
</gene>
<dbReference type="AlphaFoldDB" id="A0AAV2EY89"/>
<reference evidence="2 3" key="1">
    <citation type="submission" date="2024-04" db="EMBL/GenBank/DDBJ databases">
        <authorList>
            <person name="Fracassetti M."/>
        </authorList>
    </citation>
    <scope>NUCLEOTIDE SEQUENCE [LARGE SCALE GENOMIC DNA]</scope>
</reference>
<sequence>MFHGPRSRSKSCEFQSAPPSAEPSPSSASHHQLAVKKQRWRRRQRWLQRRSPSRRFQHTICRGVFQTWS</sequence>
<protein>
    <submittedName>
        <fullName evidence="2">Uncharacterized protein</fullName>
    </submittedName>
</protein>
<evidence type="ECO:0000313" key="2">
    <source>
        <dbReference type="EMBL" id="CAL1390824.1"/>
    </source>
</evidence>
<dbReference type="Proteomes" id="UP001497516">
    <property type="component" value="Chromosome 5"/>
</dbReference>
<accession>A0AAV2EY89</accession>
<dbReference type="EMBL" id="OZ034818">
    <property type="protein sequence ID" value="CAL1390824.1"/>
    <property type="molecule type" value="Genomic_DNA"/>
</dbReference>
<feature type="compositionally biased region" description="Basic residues" evidence="1">
    <location>
        <begin position="33"/>
        <end position="54"/>
    </location>
</feature>
<feature type="region of interest" description="Disordered" evidence="1">
    <location>
        <begin position="1"/>
        <end position="54"/>
    </location>
</feature>